<keyword evidence="3" id="KW-1185">Reference proteome</keyword>
<feature type="coiled-coil region" evidence="1">
    <location>
        <begin position="52"/>
        <end position="79"/>
    </location>
</feature>
<organism evidence="2 3">
    <name type="scientific">Thraustotheca clavata</name>
    <dbReference type="NCBI Taxonomy" id="74557"/>
    <lineage>
        <taxon>Eukaryota</taxon>
        <taxon>Sar</taxon>
        <taxon>Stramenopiles</taxon>
        <taxon>Oomycota</taxon>
        <taxon>Saprolegniomycetes</taxon>
        <taxon>Saprolegniales</taxon>
        <taxon>Achlyaceae</taxon>
        <taxon>Thraustotheca</taxon>
    </lineage>
</organism>
<gene>
    <name evidence="2" type="ORF">THRCLA_06846</name>
</gene>
<evidence type="ECO:0008006" key="4">
    <source>
        <dbReference type="Google" id="ProtNLM"/>
    </source>
</evidence>
<evidence type="ECO:0000313" key="3">
    <source>
        <dbReference type="Proteomes" id="UP000243217"/>
    </source>
</evidence>
<reference evidence="2 3" key="1">
    <citation type="journal article" date="2014" name="Genome Biol. Evol.">
        <title>The secreted proteins of Achlya hypogyna and Thraustotheca clavata identify the ancestral oomycete secretome and reveal gene acquisitions by horizontal gene transfer.</title>
        <authorList>
            <person name="Misner I."/>
            <person name="Blouin N."/>
            <person name="Leonard G."/>
            <person name="Richards T.A."/>
            <person name="Lane C.E."/>
        </authorList>
    </citation>
    <scope>NUCLEOTIDE SEQUENCE [LARGE SCALE GENOMIC DNA]</scope>
    <source>
        <strain evidence="2 3">ATCC 34112</strain>
    </source>
</reference>
<name>A0A1V9ZIJ7_9STRA</name>
<comment type="caution">
    <text evidence="2">The sequence shown here is derived from an EMBL/GenBank/DDBJ whole genome shotgun (WGS) entry which is preliminary data.</text>
</comment>
<dbReference type="OrthoDB" id="77763at2759"/>
<accession>A0A1V9ZIJ7</accession>
<keyword evidence="1" id="KW-0175">Coiled coil</keyword>
<dbReference type="AlphaFoldDB" id="A0A1V9ZIJ7"/>
<dbReference type="Proteomes" id="UP000243217">
    <property type="component" value="Unassembled WGS sequence"/>
</dbReference>
<evidence type="ECO:0000256" key="1">
    <source>
        <dbReference type="SAM" id="Coils"/>
    </source>
</evidence>
<dbReference type="EMBL" id="JNBS01001886">
    <property type="protein sequence ID" value="OQR97823.1"/>
    <property type="molecule type" value="Genomic_DNA"/>
</dbReference>
<evidence type="ECO:0000313" key="2">
    <source>
        <dbReference type="EMBL" id="OQR97823.1"/>
    </source>
</evidence>
<sequence>MAMHEMDLDGLLNDDMDTESLDFLDDIMSFQLPANASGNKTRRPRKRDSHELAYLRKKVVEYTQQLEELQRRKNKAAIEASPWEIVSRRQASQRYVVEQENAKLKQALEHQRDIAQKLLEIVTERPQIMEMSSIPQAHTRRLFNASMEQRRAAGNEIVRTDYARLESIMLARKVHEVKEVVQSTAIEFDETVGNVRIDSTLCEPHNIPYLRCGTALWELYNNLVPIQIKNMYFELLEEWDENTTYGRLKMKSRGIEVQSLLIQKRYIEPNRVVICTSTVVEDDKYPYQKNSSYTLHETMWLAIEKCDDNSSMLKYGSRGVVPCYENYSTPFDKKDAMIEKARVPHYTALAEFILSCYQSHFDAIKEAFDASLHSCIEQFSSPASSTIAE</sequence>
<proteinExistence type="predicted"/>
<protein>
    <recommendedName>
        <fullName evidence="4">M96 mating-specific protein family</fullName>
    </recommendedName>
</protein>